<keyword evidence="1" id="KW-0812">Transmembrane</keyword>
<keyword evidence="3" id="KW-1185">Reference proteome</keyword>
<dbReference type="RefSeq" id="WP_067999374.1">
    <property type="nucleotide sequence ID" value="NZ_CP015596.1"/>
</dbReference>
<dbReference type="EMBL" id="CP015596">
    <property type="protein sequence ID" value="ANE81597.1"/>
    <property type="molecule type" value="Genomic_DNA"/>
</dbReference>
<feature type="transmembrane region" description="Helical" evidence="1">
    <location>
        <begin position="60"/>
        <end position="83"/>
    </location>
</feature>
<reference evidence="2 3" key="1">
    <citation type="submission" date="2016-05" db="EMBL/GenBank/DDBJ databases">
        <title>Complete genome sequence of a phthalic acid esters degrading Mycobacterium sp. YC-RL4.</title>
        <authorList>
            <person name="Ren L."/>
            <person name="Fan S."/>
            <person name="Ruth N."/>
            <person name="Jia Y."/>
            <person name="Wang J."/>
            <person name="Qiao C."/>
        </authorList>
    </citation>
    <scope>NUCLEOTIDE SEQUENCE [LARGE SCALE GENOMIC DNA]</scope>
    <source>
        <strain evidence="2 3">YC-RL4</strain>
    </source>
</reference>
<keyword evidence="1" id="KW-0472">Membrane</keyword>
<organism evidence="2 3">
    <name type="scientific">Mycobacterium adipatum</name>
    <dbReference type="NCBI Taxonomy" id="1682113"/>
    <lineage>
        <taxon>Bacteria</taxon>
        <taxon>Bacillati</taxon>
        <taxon>Actinomycetota</taxon>
        <taxon>Actinomycetes</taxon>
        <taxon>Mycobacteriales</taxon>
        <taxon>Mycobacteriaceae</taxon>
        <taxon>Mycobacterium</taxon>
    </lineage>
</organism>
<evidence type="ECO:0000313" key="3">
    <source>
        <dbReference type="Proteomes" id="UP000077143"/>
    </source>
</evidence>
<dbReference type="STRING" id="1682113.A7U43_21975"/>
<dbReference type="OrthoDB" id="4803588at2"/>
<evidence type="ECO:0008006" key="4">
    <source>
        <dbReference type="Google" id="ProtNLM"/>
    </source>
</evidence>
<proteinExistence type="predicted"/>
<sequence>MTDAWSRAGDSSGTVLCPQGHVNSPAYRFCSLCGSPIGVVPFPADEDSREDGTAQSTRRLGLIVGVIAAVVATVAGVTAAVLFTRSPGDEASPDSGGFGAGTPPAAPTQAVCTEPPILETESFDMTAEGIKIGAAFFSGCAGGDVEAGKAVRVTVADGQRDIAAGEFDFSASPVEMKAGVPDHRTLVFPHGMYWRTPDMVGGKPTLTAHRSEDRTATPVASKSGAEELVAVGPADPEHGSVDGVAKAVLGELRDADFADLRSNAFNRWVPQVSSKRAGLVVDGRALTDADVLRDHLNFRQRFGQARLVYSGQWSTFSDTDWWVTVVGPSWTFPENANQWCDEQDFGVDDCFAKFISSMFGPERTTVYRK</sequence>
<dbReference type="KEGG" id="madi:A7U43_21975"/>
<dbReference type="Proteomes" id="UP000077143">
    <property type="component" value="Chromosome"/>
</dbReference>
<keyword evidence="1" id="KW-1133">Transmembrane helix</keyword>
<gene>
    <name evidence="2" type="ORF">A7U43_21975</name>
</gene>
<dbReference type="AlphaFoldDB" id="A0A172UQZ7"/>
<accession>A0A172UQZ7</accession>
<protein>
    <recommendedName>
        <fullName evidence="4">Zinc ribbon domain-containing protein</fullName>
    </recommendedName>
</protein>
<name>A0A172UQZ7_9MYCO</name>
<evidence type="ECO:0000313" key="2">
    <source>
        <dbReference type="EMBL" id="ANE81597.1"/>
    </source>
</evidence>
<evidence type="ECO:0000256" key="1">
    <source>
        <dbReference type="SAM" id="Phobius"/>
    </source>
</evidence>